<dbReference type="CDD" id="cd07723">
    <property type="entry name" value="hydroxyacylglutathione_hydrolase_MBL-fold"/>
    <property type="match status" value="1"/>
</dbReference>
<dbReference type="InterPro" id="IPR001279">
    <property type="entry name" value="Metallo-B-lactamas"/>
</dbReference>
<evidence type="ECO:0000256" key="1">
    <source>
        <dbReference type="ARBA" id="ARBA00001947"/>
    </source>
</evidence>
<evidence type="ECO:0000256" key="3">
    <source>
        <dbReference type="ARBA" id="ARBA00006759"/>
    </source>
</evidence>
<keyword evidence="8" id="KW-0560">Oxidoreductase</keyword>
<dbReference type="GO" id="GO:0050664">
    <property type="term" value="F:oxidoreductase activity, acting on NAD(P)H, oxygen as acceptor"/>
    <property type="evidence" value="ECO:0007669"/>
    <property type="project" value="TreeGrafter"/>
</dbReference>
<comment type="similarity">
    <text evidence="2">Belongs to the short-chain dehydrogenases/reductases (SDR) family.</text>
</comment>
<reference evidence="10" key="1">
    <citation type="submission" date="2023-03" db="EMBL/GenBank/DDBJ databases">
        <title>Mating type loci evolution in Malassezia.</title>
        <authorList>
            <person name="Coelho M.A."/>
        </authorList>
    </citation>
    <scope>NUCLEOTIDE SEQUENCE</scope>
    <source>
        <strain evidence="10">CBS 11721</strain>
    </source>
</reference>
<dbReference type="GO" id="GO:0046872">
    <property type="term" value="F:metal ion binding"/>
    <property type="evidence" value="ECO:0007669"/>
    <property type="project" value="UniProtKB-KW"/>
</dbReference>
<comment type="similarity">
    <text evidence="3">Belongs to the metallo-beta-lactamase superfamily. Glyoxalase II family.</text>
</comment>
<dbReference type="EMBL" id="CP119879">
    <property type="protein sequence ID" value="WFD35112.1"/>
    <property type="molecule type" value="Genomic_DNA"/>
</dbReference>
<dbReference type="InterPro" id="IPR032282">
    <property type="entry name" value="HAGH_C"/>
</dbReference>
<keyword evidence="7" id="KW-0521">NADP</keyword>
<evidence type="ECO:0000256" key="2">
    <source>
        <dbReference type="ARBA" id="ARBA00006484"/>
    </source>
</evidence>
<dbReference type="GO" id="GO:0016616">
    <property type="term" value="F:oxidoreductase activity, acting on the CH-OH group of donors, NAD or NADP as acceptor"/>
    <property type="evidence" value="ECO:0007669"/>
    <property type="project" value="UniProtKB-ARBA"/>
</dbReference>
<protein>
    <recommendedName>
        <fullName evidence="9">Metallo-beta-lactamase domain-containing protein</fullName>
    </recommendedName>
</protein>
<dbReference type="InterPro" id="IPR036291">
    <property type="entry name" value="NAD(P)-bd_dom_sf"/>
</dbReference>
<dbReference type="Gene3D" id="3.40.50.720">
    <property type="entry name" value="NAD(P)-binding Rossmann-like Domain"/>
    <property type="match status" value="1"/>
</dbReference>
<dbReference type="Pfam" id="PF00753">
    <property type="entry name" value="Lactamase_B"/>
    <property type="match status" value="1"/>
</dbReference>
<sequence length="599" mass="64946">MKITPVPVRQDNYAYILQSTPTKGRSQAVFVDVFDVPKVLSTAHSLGLEDSDIVGLITTHGHHDHAGGNETFAERFANVPIYGGKGVKSVTNVISDGDKFTLFGDSGAAVQVTGLATPCHTRDSICFFVEDERSESDLANVGAGIQEGAAGEKKRGVFTGDTLFISGCGRFFEGNAEEMHQYTRSNVKFSLSVMPGRQAIHALADDVERGRNGGVTTGIYSIYEEQKHNPFMLVSDPEVQDAVSGTNEIDTMTLPMLVARFASALRAAPLRTSFATRGFARSAPTFVKLWEHAPRVPVAEGDMPMNPGDNPPVEKIGVNAVLRRNPDSMDKHTTTIFAEFSLWNKTAVLTGGNRGLGLEMALAYVEAGAHVYVIDLPPEPCEDFQIVADHCQKLDRQIEYISADVTSETEMNEAMRLVRDHTDTGSIDICVANAGIMQTYPALEYPIDKFRKMLDVNTIGAFITAQAAARIMAENPVGTPASIILIASMSGTVVNRDQQWVAYNTSKSAVLQLGRNLAAEFGPHNIRVNTISPGYIRTNLVADQLDSDPEMLRRWSTANPLGRIGMPHELRGVAVWLASNASSFCNGADIIVSGGHTIW</sequence>
<evidence type="ECO:0000259" key="9">
    <source>
        <dbReference type="SMART" id="SM00849"/>
    </source>
</evidence>
<evidence type="ECO:0000313" key="10">
    <source>
        <dbReference type="EMBL" id="WFD35112.1"/>
    </source>
</evidence>
<comment type="cofactor">
    <cofactor evidence="1">
        <name>Zn(2+)</name>
        <dbReference type="ChEBI" id="CHEBI:29105"/>
    </cofactor>
</comment>
<dbReference type="PRINTS" id="PR00081">
    <property type="entry name" value="GDHRDH"/>
</dbReference>
<name>A0AAF0J636_9BASI</name>
<dbReference type="InterPro" id="IPR036866">
    <property type="entry name" value="RibonucZ/Hydroxyglut_hydro"/>
</dbReference>
<accession>A0AAF0J636</accession>
<keyword evidence="11" id="KW-1185">Reference proteome</keyword>
<evidence type="ECO:0000313" key="11">
    <source>
        <dbReference type="Proteomes" id="UP001219933"/>
    </source>
</evidence>
<evidence type="ECO:0000256" key="7">
    <source>
        <dbReference type="ARBA" id="ARBA00022857"/>
    </source>
</evidence>
<dbReference type="AlphaFoldDB" id="A0AAF0J636"/>
<dbReference type="SMART" id="SM00849">
    <property type="entry name" value="Lactamase_B"/>
    <property type="match status" value="1"/>
</dbReference>
<dbReference type="PANTHER" id="PTHR43008:SF4">
    <property type="entry name" value="CHAIN DEHYDROGENASE, PUTATIVE (AFU_ORTHOLOGUE AFUA_4G08710)-RELATED"/>
    <property type="match status" value="1"/>
</dbReference>
<evidence type="ECO:0000256" key="5">
    <source>
        <dbReference type="ARBA" id="ARBA00022801"/>
    </source>
</evidence>
<dbReference type="Proteomes" id="UP001219933">
    <property type="component" value="Chromosome 3"/>
</dbReference>
<dbReference type="SUPFAM" id="SSF51735">
    <property type="entry name" value="NAD(P)-binding Rossmann-fold domains"/>
    <property type="match status" value="1"/>
</dbReference>
<dbReference type="FunFam" id="3.40.50.720:FF:000245">
    <property type="entry name" value="Short chain dehydrogenase, putative"/>
    <property type="match status" value="1"/>
</dbReference>
<dbReference type="SUPFAM" id="SSF56281">
    <property type="entry name" value="Metallo-hydrolase/oxidoreductase"/>
    <property type="match status" value="1"/>
</dbReference>
<evidence type="ECO:0000256" key="4">
    <source>
        <dbReference type="ARBA" id="ARBA00022723"/>
    </source>
</evidence>
<keyword evidence="5" id="KW-0378">Hydrolase</keyword>
<evidence type="ECO:0000256" key="8">
    <source>
        <dbReference type="ARBA" id="ARBA00023002"/>
    </source>
</evidence>
<proteinExistence type="inferred from homology"/>
<evidence type="ECO:0000256" key="6">
    <source>
        <dbReference type="ARBA" id="ARBA00022833"/>
    </source>
</evidence>
<dbReference type="InterPro" id="IPR002347">
    <property type="entry name" value="SDR_fam"/>
</dbReference>
<dbReference type="InterPro" id="IPR020904">
    <property type="entry name" value="Sc_DH/Rdtase_CS"/>
</dbReference>
<dbReference type="Gene3D" id="3.60.15.10">
    <property type="entry name" value="Ribonuclease Z/Hydroxyacylglutathione hydrolase-like"/>
    <property type="match status" value="1"/>
</dbReference>
<keyword evidence="6" id="KW-0862">Zinc</keyword>
<gene>
    <name evidence="10" type="ORF">MCUN1_001961</name>
</gene>
<feature type="domain" description="Metallo-beta-lactamase" evidence="9">
    <location>
        <begin position="11"/>
        <end position="197"/>
    </location>
</feature>
<dbReference type="PANTHER" id="PTHR43008">
    <property type="entry name" value="BENZIL REDUCTASE"/>
    <property type="match status" value="1"/>
</dbReference>
<dbReference type="PROSITE" id="PS00061">
    <property type="entry name" value="ADH_SHORT"/>
    <property type="match status" value="1"/>
</dbReference>
<dbReference type="Pfam" id="PF13561">
    <property type="entry name" value="adh_short_C2"/>
    <property type="match status" value="1"/>
</dbReference>
<dbReference type="InterPro" id="IPR035680">
    <property type="entry name" value="Clx_II_MBL"/>
</dbReference>
<keyword evidence="4" id="KW-0479">Metal-binding</keyword>
<dbReference type="GO" id="GO:0016787">
    <property type="term" value="F:hydrolase activity"/>
    <property type="evidence" value="ECO:0007669"/>
    <property type="project" value="UniProtKB-KW"/>
</dbReference>
<organism evidence="10 11">
    <name type="scientific">Malassezia cuniculi</name>
    <dbReference type="NCBI Taxonomy" id="948313"/>
    <lineage>
        <taxon>Eukaryota</taxon>
        <taxon>Fungi</taxon>
        <taxon>Dikarya</taxon>
        <taxon>Basidiomycota</taxon>
        <taxon>Ustilaginomycotina</taxon>
        <taxon>Malasseziomycetes</taxon>
        <taxon>Malasseziales</taxon>
        <taxon>Malasseziaceae</taxon>
        <taxon>Malassezia</taxon>
    </lineage>
</organism>
<dbReference type="Pfam" id="PF16123">
    <property type="entry name" value="HAGH_C"/>
    <property type="match status" value="1"/>
</dbReference>